<evidence type="ECO:0000256" key="1">
    <source>
        <dbReference type="ARBA" id="ARBA00004141"/>
    </source>
</evidence>
<dbReference type="GO" id="GO:0004930">
    <property type="term" value="F:G protein-coupled receptor activity"/>
    <property type="evidence" value="ECO:0007669"/>
    <property type="project" value="UniProtKB-KW"/>
</dbReference>
<dbReference type="InterPro" id="IPR000276">
    <property type="entry name" value="GPCR_Rhodpsn"/>
</dbReference>
<sequence>MGKAVPFVELTVAHASVLTILAISFERYYAICKPLKAGYICTKARASLICLLAWLVAALCTSPILAITQYDLEQYYDGTIVSVCFSSVQTLLPSLFFILTVSAFFFIPLVILIIIYLLIAATLMEQPHILAAPRKDSSNQSSLSAIKYRKQVVIMLGTVVLAFFICLLPFRALTLWIIIVPAESIMSLGLEGYYNLLYFSRIMFHINSAINPILYNIMSSKFRNGFFKLCHIRSLKKRRGRGTWIFRKSTITTTSTNTTSQSTSESFWNRYSNRTSSSSKSGKKDNTPKTVCSSQNNKEKSYIRIPLQNLNNISILKMIRCESYV</sequence>
<evidence type="ECO:0000256" key="11">
    <source>
        <dbReference type="SAM" id="Phobius"/>
    </source>
</evidence>
<keyword evidence="8 9" id="KW-0807">Transducer</keyword>
<evidence type="ECO:0000259" key="12">
    <source>
        <dbReference type="PROSITE" id="PS50262"/>
    </source>
</evidence>
<keyword evidence="3 9" id="KW-0812">Transmembrane</keyword>
<dbReference type="PROSITE" id="PS50262">
    <property type="entry name" value="G_PROTEIN_RECEP_F1_2"/>
    <property type="match status" value="1"/>
</dbReference>
<feature type="region of interest" description="Disordered" evidence="10">
    <location>
        <begin position="255"/>
        <end position="295"/>
    </location>
</feature>
<feature type="transmembrane region" description="Helical" evidence="11">
    <location>
        <begin position="46"/>
        <end position="67"/>
    </location>
</feature>
<evidence type="ECO:0000256" key="3">
    <source>
        <dbReference type="ARBA" id="ARBA00022692"/>
    </source>
</evidence>
<evidence type="ECO:0000256" key="8">
    <source>
        <dbReference type="ARBA" id="ARBA00023224"/>
    </source>
</evidence>
<dbReference type="GO" id="GO:0005886">
    <property type="term" value="C:plasma membrane"/>
    <property type="evidence" value="ECO:0007669"/>
    <property type="project" value="TreeGrafter"/>
</dbReference>
<evidence type="ECO:0000256" key="9">
    <source>
        <dbReference type="RuleBase" id="RU000688"/>
    </source>
</evidence>
<protein>
    <submittedName>
        <fullName evidence="14">Growth hormone secretagogue receptor type 1-like</fullName>
    </submittedName>
</protein>
<dbReference type="SUPFAM" id="SSF81321">
    <property type="entry name" value="Family A G protein-coupled receptor-like"/>
    <property type="match status" value="1"/>
</dbReference>
<dbReference type="Proteomes" id="UP000192223">
    <property type="component" value="Unplaced"/>
</dbReference>
<feature type="transmembrane region" description="Helical" evidence="11">
    <location>
        <begin position="6"/>
        <end position="25"/>
    </location>
</feature>
<evidence type="ECO:0000256" key="2">
    <source>
        <dbReference type="ARBA" id="ARBA00010663"/>
    </source>
</evidence>
<dbReference type="KEGG" id="apln:108742249"/>
<evidence type="ECO:0000313" key="14">
    <source>
        <dbReference type="RefSeq" id="XP_025834582.1"/>
    </source>
</evidence>
<comment type="similarity">
    <text evidence="2 9">Belongs to the G-protein coupled receptor 1 family.</text>
</comment>
<feature type="transmembrane region" description="Helical" evidence="11">
    <location>
        <begin position="152"/>
        <end position="178"/>
    </location>
</feature>
<keyword evidence="4 11" id="KW-1133">Transmembrane helix</keyword>
<dbReference type="OrthoDB" id="10036964at2759"/>
<dbReference type="RefSeq" id="XP_025834582.1">
    <property type="nucleotide sequence ID" value="XM_025978797.1"/>
</dbReference>
<evidence type="ECO:0000256" key="6">
    <source>
        <dbReference type="ARBA" id="ARBA00023136"/>
    </source>
</evidence>
<dbReference type="AlphaFoldDB" id="A0A7F5RF33"/>
<keyword evidence="5 9" id="KW-0297">G-protein coupled receptor</keyword>
<keyword evidence="6 11" id="KW-0472">Membrane</keyword>
<evidence type="ECO:0000256" key="5">
    <source>
        <dbReference type="ARBA" id="ARBA00023040"/>
    </source>
</evidence>
<accession>A0A7F5RF33</accession>
<evidence type="ECO:0000256" key="7">
    <source>
        <dbReference type="ARBA" id="ARBA00023170"/>
    </source>
</evidence>
<comment type="subcellular location">
    <subcellularLocation>
        <location evidence="1">Membrane</location>
        <topology evidence="1">Multi-pass membrane protein</topology>
    </subcellularLocation>
</comment>
<feature type="transmembrane region" description="Helical" evidence="11">
    <location>
        <begin position="95"/>
        <end position="119"/>
    </location>
</feature>
<evidence type="ECO:0000256" key="10">
    <source>
        <dbReference type="SAM" id="MobiDB-lite"/>
    </source>
</evidence>
<reference evidence="14" key="1">
    <citation type="submission" date="2025-08" db="UniProtKB">
        <authorList>
            <consortium name="RefSeq"/>
        </authorList>
    </citation>
    <scope>IDENTIFICATION</scope>
    <source>
        <tissue evidence="14">Entire body</tissue>
    </source>
</reference>
<dbReference type="PANTHER" id="PTHR24243">
    <property type="entry name" value="G-PROTEIN COUPLED RECEPTOR"/>
    <property type="match status" value="1"/>
</dbReference>
<name>A0A7F5RF33_AGRPL</name>
<evidence type="ECO:0000313" key="13">
    <source>
        <dbReference type="Proteomes" id="UP000192223"/>
    </source>
</evidence>
<dbReference type="PANTHER" id="PTHR24243:SF233">
    <property type="entry name" value="THYROTROPIN-RELEASING HORMONE RECEPTOR"/>
    <property type="match status" value="1"/>
</dbReference>
<dbReference type="Gene3D" id="1.20.1070.10">
    <property type="entry name" value="Rhodopsin 7-helix transmembrane proteins"/>
    <property type="match status" value="1"/>
</dbReference>
<dbReference type="InParanoid" id="A0A7F5RF33"/>
<evidence type="ECO:0000256" key="4">
    <source>
        <dbReference type="ARBA" id="ARBA00022989"/>
    </source>
</evidence>
<dbReference type="PRINTS" id="PR00237">
    <property type="entry name" value="GPCRRHODOPSN"/>
</dbReference>
<gene>
    <name evidence="14" type="primary">LOC108742249</name>
</gene>
<dbReference type="Pfam" id="PF00001">
    <property type="entry name" value="7tm_1"/>
    <property type="match status" value="1"/>
</dbReference>
<dbReference type="InterPro" id="IPR017452">
    <property type="entry name" value="GPCR_Rhodpsn_7TM"/>
</dbReference>
<proteinExistence type="inferred from homology"/>
<keyword evidence="13" id="KW-1185">Reference proteome</keyword>
<keyword evidence="7 9" id="KW-0675">Receptor</keyword>
<organism evidence="13 14">
    <name type="scientific">Agrilus planipennis</name>
    <name type="common">Emerald ash borer</name>
    <name type="synonym">Agrilus marcopoli</name>
    <dbReference type="NCBI Taxonomy" id="224129"/>
    <lineage>
        <taxon>Eukaryota</taxon>
        <taxon>Metazoa</taxon>
        <taxon>Ecdysozoa</taxon>
        <taxon>Arthropoda</taxon>
        <taxon>Hexapoda</taxon>
        <taxon>Insecta</taxon>
        <taxon>Pterygota</taxon>
        <taxon>Neoptera</taxon>
        <taxon>Endopterygota</taxon>
        <taxon>Coleoptera</taxon>
        <taxon>Polyphaga</taxon>
        <taxon>Elateriformia</taxon>
        <taxon>Buprestoidea</taxon>
        <taxon>Buprestidae</taxon>
        <taxon>Agrilinae</taxon>
        <taxon>Agrilus</taxon>
    </lineage>
</organism>
<dbReference type="GeneID" id="108742249"/>
<feature type="compositionally biased region" description="Low complexity" evidence="10">
    <location>
        <begin position="255"/>
        <end position="266"/>
    </location>
</feature>
<dbReference type="PROSITE" id="PS00237">
    <property type="entry name" value="G_PROTEIN_RECEP_F1_1"/>
    <property type="match status" value="1"/>
</dbReference>
<feature type="domain" description="G-protein coupled receptors family 1 profile" evidence="12">
    <location>
        <begin position="1"/>
        <end position="215"/>
    </location>
</feature>